<name>A0A2A6DY85_9BACL</name>
<protein>
    <submittedName>
        <fullName evidence="2">Hemerythrin</fullName>
    </submittedName>
</protein>
<comment type="caution">
    <text evidence="2">The sequence shown here is derived from an EMBL/GenBank/DDBJ whole genome shotgun (WGS) entry which is preliminary data.</text>
</comment>
<dbReference type="Pfam" id="PF01814">
    <property type="entry name" value="Hemerythrin"/>
    <property type="match status" value="1"/>
</dbReference>
<dbReference type="PANTHER" id="PTHR39966">
    <property type="entry name" value="BLL2471 PROTEIN-RELATED"/>
    <property type="match status" value="1"/>
</dbReference>
<dbReference type="GO" id="GO:0005886">
    <property type="term" value="C:plasma membrane"/>
    <property type="evidence" value="ECO:0007669"/>
    <property type="project" value="TreeGrafter"/>
</dbReference>
<accession>A0A2A6DY85</accession>
<gene>
    <name evidence="2" type="ORF">BLM47_09530</name>
</gene>
<feature type="domain" description="Hemerythrin-like" evidence="1">
    <location>
        <begin position="14"/>
        <end position="160"/>
    </location>
</feature>
<organism evidence="2 3">
    <name type="scientific">Candidatus Reconcilbacillus cellulovorans</name>
    <dbReference type="NCBI Taxonomy" id="1906605"/>
    <lineage>
        <taxon>Bacteria</taxon>
        <taxon>Bacillati</taxon>
        <taxon>Bacillota</taxon>
        <taxon>Bacilli</taxon>
        <taxon>Bacillales</taxon>
        <taxon>Paenibacillaceae</taxon>
        <taxon>Candidatus Reconcilbacillus</taxon>
    </lineage>
</organism>
<reference evidence="2 3" key="1">
    <citation type="submission" date="2016-12" db="EMBL/GenBank/DDBJ databases">
        <title>Candidatus Reconcilibacillus cellulovorans genome.</title>
        <authorList>
            <person name="Kolinko S."/>
            <person name="Wu Y.-W."/>
            <person name="Tachea F."/>
            <person name="Denzel E."/>
            <person name="Hiras J."/>
            <person name="Baecker N."/>
            <person name="Chan L.J."/>
            <person name="Eichorst S.A."/>
            <person name="Frey D."/>
            <person name="Adams P.D."/>
            <person name="Pray T."/>
            <person name="Tanjore D."/>
            <person name="Petzold C.J."/>
            <person name="Gladden J.M."/>
            <person name="Simmons B.A."/>
            <person name="Singer S.W."/>
        </authorList>
    </citation>
    <scope>NUCLEOTIDE SEQUENCE [LARGE SCALE GENOMIC DNA]</scope>
    <source>
        <strain evidence="2">JTherm</strain>
    </source>
</reference>
<dbReference type="AlphaFoldDB" id="A0A2A6DY85"/>
<dbReference type="CDD" id="cd12108">
    <property type="entry name" value="Hr-like"/>
    <property type="match status" value="1"/>
</dbReference>
<sequence length="180" mass="19736">MYGFADPNTSLCEPLALLKREHGPLRQQMDDFARLAETITAGAASADPAGTADAADRLADLRARVAAFVAELDPHSAREEDHLFPMMARYIGREGGPIAVMEYEHETAKQLLKTFLEAAEREPRPASAARAGEIASHALRAHAILTEHFMKEENVLFPMAERLLNAEEKAELARAYGLSP</sequence>
<evidence type="ECO:0000313" key="3">
    <source>
        <dbReference type="Proteomes" id="UP000243688"/>
    </source>
</evidence>
<proteinExistence type="predicted"/>
<dbReference type="PANTHER" id="PTHR39966:SF3">
    <property type="entry name" value="DUF438 DOMAIN-CONTAINING PROTEIN"/>
    <property type="match status" value="1"/>
</dbReference>
<dbReference type="EMBL" id="MOXJ01000021">
    <property type="protein sequence ID" value="PDO10038.1"/>
    <property type="molecule type" value="Genomic_DNA"/>
</dbReference>
<dbReference type="InterPro" id="IPR012312">
    <property type="entry name" value="Hemerythrin-like"/>
</dbReference>
<evidence type="ECO:0000313" key="2">
    <source>
        <dbReference type="EMBL" id="PDO10038.1"/>
    </source>
</evidence>
<dbReference type="Gene3D" id="1.20.120.520">
    <property type="entry name" value="nmb1532 protein domain like"/>
    <property type="match status" value="1"/>
</dbReference>
<dbReference type="Proteomes" id="UP000243688">
    <property type="component" value="Unassembled WGS sequence"/>
</dbReference>
<evidence type="ECO:0000259" key="1">
    <source>
        <dbReference type="Pfam" id="PF01814"/>
    </source>
</evidence>